<dbReference type="PANTHER" id="PTHR44688">
    <property type="entry name" value="DNA-BINDING TRANSCRIPTIONAL ACTIVATOR DEVR_DOSR"/>
    <property type="match status" value="1"/>
</dbReference>
<gene>
    <name evidence="9" type="primary">nodW</name>
    <name evidence="9" type="ORF">GCM10011273_09910</name>
</gene>
<keyword evidence="5" id="KW-0804">Transcription</keyword>
<dbReference type="GO" id="GO:0006355">
    <property type="term" value="P:regulation of DNA-templated transcription"/>
    <property type="evidence" value="ECO:0007669"/>
    <property type="project" value="InterPro"/>
</dbReference>
<feature type="domain" description="HTH luxR-type" evidence="7">
    <location>
        <begin position="135"/>
        <end position="200"/>
    </location>
</feature>
<comment type="caution">
    <text evidence="9">The sequence shown here is derived from an EMBL/GenBank/DDBJ whole genome shotgun (WGS) entry which is preliminary data.</text>
</comment>
<evidence type="ECO:0000313" key="10">
    <source>
        <dbReference type="Proteomes" id="UP000662572"/>
    </source>
</evidence>
<keyword evidence="1 6" id="KW-0597">Phosphoprotein</keyword>
<reference evidence="9" key="1">
    <citation type="journal article" date="2014" name="Int. J. Syst. Evol. Microbiol.">
        <title>Complete genome sequence of Corynebacterium casei LMG S-19264T (=DSM 44701T), isolated from a smear-ripened cheese.</title>
        <authorList>
            <consortium name="US DOE Joint Genome Institute (JGI-PGF)"/>
            <person name="Walter F."/>
            <person name="Albersmeier A."/>
            <person name="Kalinowski J."/>
            <person name="Ruckert C."/>
        </authorList>
    </citation>
    <scope>NUCLEOTIDE SEQUENCE</scope>
    <source>
        <strain evidence="9">KCTC 32296</strain>
    </source>
</reference>
<dbReference type="InterPro" id="IPR000792">
    <property type="entry name" value="Tscrpt_reg_LuxR_C"/>
</dbReference>
<dbReference type="PROSITE" id="PS50110">
    <property type="entry name" value="RESPONSE_REGULATORY"/>
    <property type="match status" value="1"/>
</dbReference>
<feature type="domain" description="Response regulatory" evidence="8">
    <location>
        <begin position="5"/>
        <end position="119"/>
    </location>
</feature>
<dbReference type="SUPFAM" id="SSF52172">
    <property type="entry name" value="CheY-like"/>
    <property type="match status" value="1"/>
</dbReference>
<dbReference type="SMART" id="SM00448">
    <property type="entry name" value="REC"/>
    <property type="match status" value="1"/>
</dbReference>
<evidence type="ECO:0000259" key="8">
    <source>
        <dbReference type="PROSITE" id="PS50110"/>
    </source>
</evidence>
<dbReference type="Gene3D" id="3.40.50.2300">
    <property type="match status" value="1"/>
</dbReference>
<feature type="modified residue" description="4-aspartylphosphate" evidence="6">
    <location>
        <position position="54"/>
    </location>
</feature>
<accession>A0A918PXN2</accession>
<dbReference type="Pfam" id="PF00196">
    <property type="entry name" value="GerE"/>
    <property type="match status" value="1"/>
</dbReference>
<proteinExistence type="predicted"/>
<protein>
    <submittedName>
        <fullName evidence="9">Nodulation protein W</fullName>
    </submittedName>
</protein>
<organism evidence="9 10">
    <name type="scientific">Asticcacaulis endophyticus</name>
    <dbReference type="NCBI Taxonomy" id="1395890"/>
    <lineage>
        <taxon>Bacteria</taxon>
        <taxon>Pseudomonadati</taxon>
        <taxon>Pseudomonadota</taxon>
        <taxon>Alphaproteobacteria</taxon>
        <taxon>Caulobacterales</taxon>
        <taxon>Caulobacteraceae</taxon>
        <taxon>Asticcacaulis</taxon>
    </lineage>
</organism>
<dbReference type="CDD" id="cd06170">
    <property type="entry name" value="LuxR_C_like"/>
    <property type="match status" value="1"/>
</dbReference>
<keyword evidence="4" id="KW-0238">DNA-binding</keyword>
<sequence length="206" mass="22879">MDSAHVFVVDDDGAIREALSSLFRSMGFDVRSFSTAMEFMAHDLPDLPSCLVLDIRLPLISGLEFQSQLARQNIHIPIIFMTGHGDIPMSVRAMKAGAVDFLTKPFRDQDMLDAVASAISFDRSRRLDEKSLLSLRERYSTLSPREQEVMAHVTSGLLNKQIAGKMSLSEITIKIHRGHAMKKMQARSLADLVTMARSLGLGHNGH</sequence>
<evidence type="ECO:0000256" key="6">
    <source>
        <dbReference type="PROSITE-ProRule" id="PRU00169"/>
    </source>
</evidence>
<dbReference type="InterPro" id="IPR036388">
    <property type="entry name" value="WH-like_DNA-bd_sf"/>
</dbReference>
<evidence type="ECO:0000259" key="7">
    <source>
        <dbReference type="PROSITE" id="PS50043"/>
    </source>
</evidence>
<name>A0A918PXN2_9CAUL</name>
<dbReference type="PROSITE" id="PS00622">
    <property type="entry name" value="HTH_LUXR_1"/>
    <property type="match status" value="1"/>
</dbReference>
<evidence type="ECO:0000256" key="4">
    <source>
        <dbReference type="ARBA" id="ARBA00023125"/>
    </source>
</evidence>
<evidence type="ECO:0000256" key="2">
    <source>
        <dbReference type="ARBA" id="ARBA00023012"/>
    </source>
</evidence>
<dbReference type="InterPro" id="IPR011006">
    <property type="entry name" value="CheY-like_superfamily"/>
</dbReference>
<dbReference type="CDD" id="cd17537">
    <property type="entry name" value="REC_FixJ"/>
    <property type="match status" value="1"/>
</dbReference>
<evidence type="ECO:0000313" key="9">
    <source>
        <dbReference type="EMBL" id="GGZ26401.1"/>
    </source>
</evidence>
<reference evidence="9" key="2">
    <citation type="submission" date="2020-09" db="EMBL/GenBank/DDBJ databases">
        <authorList>
            <person name="Sun Q."/>
            <person name="Kim S."/>
        </authorList>
    </citation>
    <scope>NUCLEOTIDE SEQUENCE</scope>
    <source>
        <strain evidence="9">KCTC 32296</strain>
    </source>
</reference>
<dbReference type="EMBL" id="BMZB01000001">
    <property type="protein sequence ID" value="GGZ26401.1"/>
    <property type="molecule type" value="Genomic_DNA"/>
</dbReference>
<keyword evidence="3" id="KW-0805">Transcription regulation</keyword>
<evidence type="ECO:0000256" key="3">
    <source>
        <dbReference type="ARBA" id="ARBA00023015"/>
    </source>
</evidence>
<dbReference type="InterPro" id="IPR001789">
    <property type="entry name" value="Sig_transdc_resp-reg_receiver"/>
</dbReference>
<evidence type="ECO:0000256" key="5">
    <source>
        <dbReference type="ARBA" id="ARBA00023163"/>
    </source>
</evidence>
<dbReference type="PROSITE" id="PS50043">
    <property type="entry name" value="HTH_LUXR_2"/>
    <property type="match status" value="1"/>
</dbReference>
<dbReference type="GO" id="GO:0000160">
    <property type="term" value="P:phosphorelay signal transduction system"/>
    <property type="evidence" value="ECO:0007669"/>
    <property type="project" value="UniProtKB-KW"/>
</dbReference>
<dbReference type="SMART" id="SM00421">
    <property type="entry name" value="HTH_LUXR"/>
    <property type="match status" value="1"/>
</dbReference>
<dbReference type="FunFam" id="3.40.50.2300:FF:000018">
    <property type="entry name" value="DNA-binding transcriptional regulator NtrC"/>
    <property type="match status" value="1"/>
</dbReference>
<dbReference type="Gene3D" id="1.10.10.10">
    <property type="entry name" value="Winged helix-like DNA-binding domain superfamily/Winged helix DNA-binding domain"/>
    <property type="match status" value="1"/>
</dbReference>
<dbReference type="Proteomes" id="UP000662572">
    <property type="component" value="Unassembled WGS sequence"/>
</dbReference>
<evidence type="ECO:0000256" key="1">
    <source>
        <dbReference type="ARBA" id="ARBA00022553"/>
    </source>
</evidence>
<dbReference type="PRINTS" id="PR00038">
    <property type="entry name" value="HTHLUXR"/>
</dbReference>
<keyword evidence="2" id="KW-0902">Two-component regulatory system</keyword>
<keyword evidence="10" id="KW-1185">Reference proteome</keyword>
<dbReference type="GO" id="GO:0003677">
    <property type="term" value="F:DNA binding"/>
    <property type="evidence" value="ECO:0007669"/>
    <property type="project" value="UniProtKB-KW"/>
</dbReference>
<dbReference type="AlphaFoldDB" id="A0A918PXN2"/>
<dbReference type="Pfam" id="PF00072">
    <property type="entry name" value="Response_reg"/>
    <property type="match status" value="1"/>
</dbReference>
<dbReference type="PANTHER" id="PTHR44688:SF16">
    <property type="entry name" value="DNA-BINDING TRANSCRIPTIONAL ACTIVATOR DEVR_DOSR"/>
    <property type="match status" value="1"/>
</dbReference>